<dbReference type="PIRSF" id="PIRSF019455">
    <property type="entry name" value="CopR_AtkY"/>
    <property type="match status" value="1"/>
</dbReference>
<sequence length="122" mass="14150">MEIKLFDSELKIMNVLWDRGEMTAKQISLILNEEIGWNVNTTYTLINRCIKKGAIERVEPNFMCKALISKKRVQEAETKNLINKIYDGSADLLFSALLGRKKLSKTQINKLRQIVKDFKDED</sequence>
<evidence type="ECO:0000313" key="6">
    <source>
        <dbReference type="Proteomes" id="UP001056981"/>
    </source>
</evidence>
<protein>
    <submittedName>
        <fullName evidence="5">BlaI/MecI/CopY family transcriptional regulator</fullName>
    </submittedName>
</protein>
<keyword evidence="3" id="KW-0238">DNA-binding</keyword>
<name>A0A9Q9BK90_TREDN</name>
<dbReference type="InterPro" id="IPR036390">
    <property type="entry name" value="WH_DNA-bd_sf"/>
</dbReference>
<dbReference type="EMBL" id="CP051635">
    <property type="protein sequence ID" value="UTC99353.1"/>
    <property type="molecule type" value="Genomic_DNA"/>
</dbReference>
<evidence type="ECO:0000256" key="4">
    <source>
        <dbReference type="ARBA" id="ARBA00023163"/>
    </source>
</evidence>
<dbReference type="InterPro" id="IPR005650">
    <property type="entry name" value="BlaI_family"/>
</dbReference>
<dbReference type="Gene3D" id="1.10.4040.10">
    <property type="entry name" value="Penicillinase repressor domain"/>
    <property type="match status" value="1"/>
</dbReference>
<dbReference type="Proteomes" id="UP001056981">
    <property type="component" value="Chromosome"/>
</dbReference>
<keyword evidence="4" id="KW-0804">Transcription</keyword>
<dbReference type="GO" id="GO:0045892">
    <property type="term" value="P:negative regulation of DNA-templated transcription"/>
    <property type="evidence" value="ECO:0007669"/>
    <property type="project" value="InterPro"/>
</dbReference>
<accession>A0A9Q9BK90</accession>
<dbReference type="Gene3D" id="1.10.10.10">
    <property type="entry name" value="Winged helix-like DNA-binding domain superfamily/Winged helix DNA-binding domain"/>
    <property type="match status" value="1"/>
</dbReference>
<gene>
    <name evidence="5" type="ORF">E4N86_00970</name>
</gene>
<dbReference type="RefSeq" id="WP_253716761.1">
    <property type="nucleotide sequence ID" value="NZ_CP051522.1"/>
</dbReference>
<evidence type="ECO:0000256" key="1">
    <source>
        <dbReference type="ARBA" id="ARBA00011046"/>
    </source>
</evidence>
<organism evidence="5 6">
    <name type="scientific">Treponema denticola</name>
    <dbReference type="NCBI Taxonomy" id="158"/>
    <lineage>
        <taxon>Bacteria</taxon>
        <taxon>Pseudomonadati</taxon>
        <taxon>Spirochaetota</taxon>
        <taxon>Spirochaetia</taxon>
        <taxon>Spirochaetales</taxon>
        <taxon>Treponemataceae</taxon>
        <taxon>Treponema</taxon>
    </lineage>
</organism>
<comment type="similarity">
    <text evidence="1">Belongs to the BlaI transcriptional regulatory family.</text>
</comment>
<dbReference type="Pfam" id="PF03965">
    <property type="entry name" value="Penicillinase_R"/>
    <property type="match status" value="1"/>
</dbReference>
<keyword evidence="2" id="KW-0805">Transcription regulation</keyword>
<dbReference type="AlphaFoldDB" id="A0A9Q9BK90"/>
<reference evidence="5" key="1">
    <citation type="submission" date="2020-04" db="EMBL/GenBank/DDBJ databases">
        <title>Comparative genomics of oral phylogroup-2 Treponema strains.</title>
        <authorList>
            <person name="Zeng H."/>
            <person name="Chan Y.K."/>
            <person name="Watt R.M."/>
        </authorList>
    </citation>
    <scope>NUCLEOTIDE SEQUENCE</scope>
    <source>
        <strain evidence="5">OMZ 905</strain>
    </source>
</reference>
<evidence type="ECO:0000313" key="5">
    <source>
        <dbReference type="EMBL" id="UTC99353.1"/>
    </source>
</evidence>
<dbReference type="InterPro" id="IPR036388">
    <property type="entry name" value="WH-like_DNA-bd_sf"/>
</dbReference>
<proteinExistence type="inferred from homology"/>
<dbReference type="GO" id="GO:0003677">
    <property type="term" value="F:DNA binding"/>
    <property type="evidence" value="ECO:0007669"/>
    <property type="project" value="UniProtKB-KW"/>
</dbReference>
<dbReference type="SUPFAM" id="SSF46785">
    <property type="entry name" value="Winged helix' DNA-binding domain"/>
    <property type="match status" value="1"/>
</dbReference>
<evidence type="ECO:0000256" key="2">
    <source>
        <dbReference type="ARBA" id="ARBA00023015"/>
    </source>
</evidence>
<evidence type="ECO:0000256" key="3">
    <source>
        <dbReference type="ARBA" id="ARBA00023125"/>
    </source>
</evidence>